<dbReference type="RefSeq" id="WP_166217248.1">
    <property type="nucleotide sequence ID" value="NZ_CP088284.1"/>
</dbReference>
<protein>
    <submittedName>
        <fullName evidence="1">Uncharacterized protein</fullName>
    </submittedName>
</protein>
<reference evidence="1" key="1">
    <citation type="submission" date="2020-06" db="EMBL/GenBank/DDBJ databases">
        <title>Whole Genome Sequence of Bradyrhizobium sp. Strain 1S1.</title>
        <authorList>
            <person name="Bromfield E.S.P."/>
            <person name="Cloutier S."/>
        </authorList>
    </citation>
    <scope>NUCLEOTIDE SEQUENCE [LARGE SCALE GENOMIC DNA]</scope>
    <source>
        <strain evidence="1">1S1</strain>
    </source>
</reference>
<organism evidence="1">
    <name type="scientific">Bradyrhizobium septentrionale</name>
    <dbReference type="NCBI Taxonomy" id="1404411"/>
    <lineage>
        <taxon>Bacteria</taxon>
        <taxon>Pseudomonadati</taxon>
        <taxon>Pseudomonadota</taxon>
        <taxon>Alphaproteobacteria</taxon>
        <taxon>Hyphomicrobiales</taxon>
        <taxon>Nitrobacteraceae</taxon>
        <taxon>Bradyrhizobium</taxon>
    </lineage>
</organism>
<sequence>MSEARDEFCRAIDAGNVMVAKATLAGVVSADESMYTDTDPNFGNATKHLVDWLMQCRCIENVEFSSGIMKSLPPLKMLTLSTKPPGPARIFHLKLRLGPHMEVHSFEG</sequence>
<dbReference type="EMBL" id="JAAOLE020000002">
    <property type="protein sequence ID" value="NVI50445.1"/>
    <property type="molecule type" value="Genomic_DNA"/>
</dbReference>
<proteinExistence type="predicted"/>
<comment type="caution">
    <text evidence="1">The sequence shown here is derived from an EMBL/GenBank/DDBJ whole genome shotgun (WGS) entry which is preliminary data.</text>
</comment>
<evidence type="ECO:0000313" key="1">
    <source>
        <dbReference type="EMBL" id="NVI50445.1"/>
    </source>
</evidence>
<accession>A0A974A6J1</accession>
<name>A0A974A6J1_9BRAD</name>
<dbReference type="AlphaFoldDB" id="A0A974A6J1"/>
<gene>
    <name evidence="1" type="ORF">HAP48_048215</name>
</gene>